<dbReference type="InterPro" id="IPR013149">
    <property type="entry name" value="ADH-like_C"/>
</dbReference>
<dbReference type="EMBL" id="VIRS01000007">
    <property type="protein sequence ID" value="TQS44876.1"/>
    <property type="molecule type" value="Genomic_DNA"/>
</dbReference>
<dbReference type="InterPro" id="IPR051397">
    <property type="entry name" value="Zn-ADH-like_protein"/>
</dbReference>
<feature type="domain" description="Enoyl reductase (ER)" evidence="1">
    <location>
        <begin position="6"/>
        <end position="285"/>
    </location>
</feature>
<dbReference type="GO" id="GO:0016491">
    <property type="term" value="F:oxidoreductase activity"/>
    <property type="evidence" value="ECO:0007669"/>
    <property type="project" value="InterPro"/>
</dbReference>
<dbReference type="AlphaFoldDB" id="A0A545AU58"/>
<dbReference type="InterPro" id="IPR036291">
    <property type="entry name" value="NAD(P)-bd_dom_sf"/>
</dbReference>
<evidence type="ECO:0000313" key="3">
    <source>
        <dbReference type="Proteomes" id="UP000317982"/>
    </source>
</evidence>
<organism evidence="2 3">
    <name type="scientific">Cryptosporangium phraense</name>
    <dbReference type="NCBI Taxonomy" id="2593070"/>
    <lineage>
        <taxon>Bacteria</taxon>
        <taxon>Bacillati</taxon>
        <taxon>Actinomycetota</taxon>
        <taxon>Actinomycetes</taxon>
        <taxon>Cryptosporangiales</taxon>
        <taxon>Cryptosporangiaceae</taxon>
        <taxon>Cryptosporangium</taxon>
    </lineage>
</organism>
<protein>
    <submittedName>
        <fullName evidence="2">Zinc-binding dehydrogenase</fullName>
    </submittedName>
</protein>
<dbReference type="PANTHER" id="PTHR43677">
    <property type="entry name" value="SHORT-CHAIN DEHYDROGENASE/REDUCTASE"/>
    <property type="match status" value="1"/>
</dbReference>
<comment type="caution">
    <text evidence="2">The sequence shown here is derived from an EMBL/GenBank/DDBJ whole genome shotgun (WGS) entry which is preliminary data.</text>
</comment>
<dbReference type="InParanoid" id="A0A545AU58"/>
<dbReference type="Pfam" id="PF00107">
    <property type="entry name" value="ADH_zinc_N"/>
    <property type="match status" value="1"/>
</dbReference>
<sequence>MAPGDGSMASVVAVREADLVALPPDADPVAVAAAGLSAVAAFAALTWRGRLRAGETVLVLGGGGVVGQAAIQFAKAAGAARVLAAARSAAARDRARDAGADVVIPLDFGGGPVAWGAGLPGPGTIDAVAGGAPDGGVAWAPDPPRPDTIDAVVADGPVAEAEVLADRFRAACPEGADLVLDTLFGPPAAAAAQVLKPGGRLVNLGSSAAETAPFDSATLRSKQLDVLGYTNVALSPDQRADAIRTVADAVRAGRLTIAHETYPLADAAEAWSRQASGAAEGRVVLVP</sequence>
<dbReference type="SUPFAM" id="SSF51735">
    <property type="entry name" value="NAD(P)-binding Rossmann-fold domains"/>
    <property type="match status" value="1"/>
</dbReference>
<evidence type="ECO:0000259" key="1">
    <source>
        <dbReference type="SMART" id="SM00829"/>
    </source>
</evidence>
<dbReference type="SMART" id="SM00829">
    <property type="entry name" value="PKS_ER"/>
    <property type="match status" value="1"/>
</dbReference>
<dbReference type="OrthoDB" id="4330785at2"/>
<keyword evidence="3" id="KW-1185">Reference proteome</keyword>
<name>A0A545AU58_9ACTN</name>
<accession>A0A545AU58</accession>
<dbReference type="Proteomes" id="UP000317982">
    <property type="component" value="Unassembled WGS sequence"/>
</dbReference>
<proteinExistence type="predicted"/>
<reference evidence="2 3" key="1">
    <citation type="submission" date="2019-07" db="EMBL/GenBank/DDBJ databases">
        <title>Cryptosporangium phraense sp. nov., isolated from plant litter.</title>
        <authorList>
            <person name="Suriyachadkun C."/>
        </authorList>
    </citation>
    <scope>NUCLEOTIDE SEQUENCE [LARGE SCALE GENOMIC DNA]</scope>
    <source>
        <strain evidence="2 3">A-T 5661</strain>
    </source>
</reference>
<dbReference type="PANTHER" id="PTHR43677:SF4">
    <property type="entry name" value="QUINONE OXIDOREDUCTASE-LIKE PROTEIN 2"/>
    <property type="match status" value="1"/>
</dbReference>
<dbReference type="Gene3D" id="3.90.180.10">
    <property type="entry name" value="Medium-chain alcohol dehydrogenases, catalytic domain"/>
    <property type="match status" value="2"/>
</dbReference>
<dbReference type="Pfam" id="PF13602">
    <property type="entry name" value="ADH_zinc_N_2"/>
    <property type="match status" value="1"/>
</dbReference>
<gene>
    <name evidence="2" type="ORF">FL583_12235</name>
</gene>
<dbReference type="InterPro" id="IPR020843">
    <property type="entry name" value="ER"/>
</dbReference>
<evidence type="ECO:0000313" key="2">
    <source>
        <dbReference type="EMBL" id="TQS44876.1"/>
    </source>
</evidence>
<dbReference type="Gene3D" id="3.40.50.720">
    <property type="entry name" value="NAD(P)-binding Rossmann-like Domain"/>
    <property type="match status" value="1"/>
</dbReference>